<keyword evidence="8" id="KW-1006">Bacterial flagellum protein export</keyword>
<dbReference type="Gene3D" id="1.10.287.1700">
    <property type="match status" value="1"/>
</dbReference>
<feature type="coiled-coil region" evidence="9">
    <location>
        <begin position="19"/>
        <end position="46"/>
    </location>
</feature>
<dbReference type="GO" id="GO:0006935">
    <property type="term" value="P:chemotaxis"/>
    <property type="evidence" value="ECO:0007669"/>
    <property type="project" value="UniProtKB-KW"/>
</dbReference>
<keyword evidence="9" id="KW-0175">Coiled coil</keyword>
<reference evidence="10" key="1">
    <citation type="submission" date="2019-08" db="EMBL/GenBank/DDBJ databases">
        <authorList>
            <person name="Kucharzyk K."/>
            <person name="Murdoch R.W."/>
            <person name="Higgins S."/>
            <person name="Loffler F."/>
        </authorList>
    </citation>
    <scope>NUCLEOTIDE SEQUENCE</scope>
</reference>
<dbReference type="NCBIfam" id="TIGR02473">
    <property type="entry name" value="flagell_FliJ"/>
    <property type="match status" value="1"/>
</dbReference>
<evidence type="ECO:0000256" key="4">
    <source>
        <dbReference type="ARBA" id="ARBA00022500"/>
    </source>
</evidence>
<protein>
    <recommendedName>
        <fullName evidence="11">Flagellar FliJ protein</fullName>
    </recommendedName>
</protein>
<feature type="coiled-coil region" evidence="9">
    <location>
        <begin position="76"/>
        <end position="110"/>
    </location>
</feature>
<dbReference type="GO" id="GO:0009288">
    <property type="term" value="C:bacterial-type flagellum"/>
    <property type="evidence" value="ECO:0007669"/>
    <property type="project" value="InterPro"/>
</dbReference>
<keyword evidence="2" id="KW-0813">Transport</keyword>
<keyword evidence="7" id="KW-0472">Membrane</keyword>
<dbReference type="GO" id="GO:0015031">
    <property type="term" value="P:protein transport"/>
    <property type="evidence" value="ECO:0007669"/>
    <property type="project" value="UniProtKB-KW"/>
</dbReference>
<evidence type="ECO:0000256" key="6">
    <source>
        <dbReference type="ARBA" id="ARBA00022927"/>
    </source>
</evidence>
<evidence type="ECO:0000256" key="7">
    <source>
        <dbReference type="ARBA" id="ARBA00023136"/>
    </source>
</evidence>
<evidence type="ECO:0000256" key="2">
    <source>
        <dbReference type="ARBA" id="ARBA00022448"/>
    </source>
</evidence>
<keyword evidence="5" id="KW-1005">Bacterial flagellum biogenesis</keyword>
<sequence>MENYKFRLQKLLNIRTDKEDESKRKFKEVQKEKIEVENKLIYLQENYKKYSSLCDNQSIVEQKIKYRYLSALNVGINQTSRELENKEKLLNNARQELKQKQIERKTVEILKEKGYETFIKEQNLIEQKTNDEFALYAHIRAMRGR</sequence>
<evidence type="ECO:0000256" key="5">
    <source>
        <dbReference type="ARBA" id="ARBA00022795"/>
    </source>
</evidence>
<proteinExistence type="predicted"/>
<dbReference type="Pfam" id="PF02050">
    <property type="entry name" value="FliJ"/>
    <property type="match status" value="1"/>
</dbReference>
<comment type="subcellular location">
    <subcellularLocation>
        <location evidence="1">Cell membrane</location>
        <topology evidence="1">Peripheral membrane protein</topology>
        <orientation evidence="1">Cytoplasmic side</orientation>
    </subcellularLocation>
</comment>
<dbReference type="GO" id="GO:0044781">
    <property type="term" value="P:bacterial-type flagellum organization"/>
    <property type="evidence" value="ECO:0007669"/>
    <property type="project" value="UniProtKB-KW"/>
</dbReference>
<evidence type="ECO:0000313" key="10">
    <source>
        <dbReference type="EMBL" id="MPM50873.1"/>
    </source>
</evidence>
<dbReference type="GO" id="GO:0071973">
    <property type="term" value="P:bacterial-type flagellum-dependent cell motility"/>
    <property type="evidence" value="ECO:0007669"/>
    <property type="project" value="InterPro"/>
</dbReference>
<accession>A0A645AJ44</accession>
<evidence type="ECO:0000256" key="1">
    <source>
        <dbReference type="ARBA" id="ARBA00004413"/>
    </source>
</evidence>
<dbReference type="AlphaFoldDB" id="A0A645AJ44"/>
<keyword evidence="6" id="KW-0653">Protein transport</keyword>
<dbReference type="InterPro" id="IPR012823">
    <property type="entry name" value="Flagell_FliJ"/>
</dbReference>
<gene>
    <name evidence="10" type="ORF">SDC9_97619</name>
</gene>
<keyword evidence="3" id="KW-1003">Cell membrane</keyword>
<evidence type="ECO:0000256" key="9">
    <source>
        <dbReference type="SAM" id="Coils"/>
    </source>
</evidence>
<evidence type="ECO:0008006" key="11">
    <source>
        <dbReference type="Google" id="ProtNLM"/>
    </source>
</evidence>
<organism evidence="10">
    <name type="scientific">bioreactor metagenome</name>
    <dbReference type="NCBI Taxonomy" id="1076179"/>
    <lineage>
        <taxon>unclassified sequences</taxon>
        <taxon>metagenomes</taxon>
        <taxon>ecological metagenomes</taxon>
    </lineage>
</organism>
<evidence type="ECO:0000256" key="8">
    <source>
        <dbReference type="ARBA" id="ARBA00023225"/>
    </source>
</evidence>
<keyword evidence="4" id="KW-0145">Chemotaxis</keyword>
<dbReference type="InterPro" id="IPR053716">
    <property type="entry name" value="Flag_assembly_chemotaxis_eff"/>
</dbReference>
<dbReference type="GO" id="GO:0005886">
    <property type="term" value="C:plasma membrane"/>
    <property type="evidence" value="ECO:0007669"/>
    <property type="project" value="UniProtKB-SubCell"/>
</dbReference>
<evidence type="ECO:0000256" key="3">
    <source>
        <dbReference type="ARBA" id="ARBA00022475"/>
    </source>
</evidence>
<comment type="caution">
    <text evidence="10">The sequence shown here is derived from an EMBL/GenBank/DDBJ whole genome shotgun (WGS) entry which is preliminary data.</text>
</comment>
<dbReference type="EMBL" id="VSSQ01013164">
    <property type="protein sequence ID" value="MPM50873.1"/>
    <property type="molecule type" value="Genomic_DNA"/>
</dbReference>
<name>A0A645AJ44_9ZZZZ</name>